<gene>
    <name evidence="6" type="ORF">LUZ61_010453</name>
</gene>
<comment type="similarity">
    <text evidence="1 3">Belongs to the UDP-glycosyltransferase family.</text>
</comment>
<evidence type="ECO:0000256" key="1">
    <source>
        <dbReference type="ARBA" id="ARBA00009995"/>
    </source>
</evidence>
<name>A0AAD5ZZK8_9POAL</name>
<proteinExistence type="inferred from homology"/>
<dbReference type="InterPro" id="IPR058980">
    <property type="entry name" value="Glyco_transf_N"/>
</dbReference>
<dbReference type="InterPro" id="IPR035595">
    <property type="entry name" value="UDP_glycos_trans_CS"/>
</dbReference>
<dbReference type="SUPFAM" id="SSF53756">
    <property type="entry name" value="UDP-Glycosyltransferase/glycogen phosphorylase"/>
    <property type="match status" value="1"/>
</dbReference>
<feature type="domain" description="Glycosyltransferase N-terminal" evidence="5">
    <location>
        <begin position="14"/>
        <end position="243"/>
    </location>
</feature>
<keyword evidence="3" id="KW-0328">Glycosyltransferase</keyword>
<keyword evidence="2 3" id="KW-0808">Transferase</keyword>
<dbReference type="FunFam" id="3.40.50.2000:FF:000060">
    <property type="entry name" value="Glycosyltransferase"/>
    <property type="match status" value="1"/>
</dbReference>
<dbReference type="Proteomes" id="UP001210211">
    <property type="component" value="Unassembled WGS sequence"/>
</dbReference>
<dbReference type="GO" id="GO:0008194">
    <property type="term" value="F:UDP-glycosyltransferase activity"/>
    <property type="evidence" value="ECO:0007669"/>
    <property type="project" value="InterPro"/>
</dbReference>
<dbReference type="EC" id="2.4.1.-" evidence="4"/>
<dbReference type="PROSITE" id="PS00375">
    <property type="entry name" value="UDPGT"/>
    <property type="match status" value="1"/>
</dbReference>
<dbReference type="Pfam" id="PF00201">
    <property type="entry name" value="UDPGT"/>
    <property type="match status" value="1"/>
</dbReference>
<comment type="caution">
    <text evidence="6">The sequence shown here is derived from an EMBL/GenBank/DDBJ whole genome shotgun (WGS) entry which is preliminary data.</text>
</comment>
<dbReference type="InterPro" id="IPR002213">
    <property type="entry name" value="UDP_glucos_trans"/>
</dbReference>
<evidence type="ECO:0000313" key="6">
    <source>
        <dbReference type="EMBL" id="KAJ3706748.1"/>
    </source>
</evidence>
<dbReference type="Pfam" id="PF26168">
    <property type="entry name" value="Glyco_transf_N"/>
    <property type="match status" value="1"/>
</dbReference>
<organism evidence="6 7">
    <name type="scientific">Rhynchospora tenuis</name>
    <dbReference type="NCBI Taxonomy" id="198213"/>
    <lineage>
        <taxon>Eukaryota</taxon>
        <taxon>Viridiplantae</taxon>
        <taxon>Streptophyta</taxon>
        <taxon>Embryophyta</taxon>
        <taxon>Tracheophyta</taxon>
        <taxon>Spermatophyta</taxon>
        <taxon>Magnoliopsida</taxon>
        <taxon>Liliopsida</taxon>
        <taxon>Poales</taxon>
        <taxon>Cyperaceae</taxon>
        <taxon>Cyperoideae</taxon>
        <taxon>Rhynchosporeae</taxon>
        <taxon>Rhynchospora</taxon>
    </lineage>
</organism>
<reference evidence="6 7" key="1">
    <citation type="journal article" date="2022" name="Cell">
        <title>Repeat-based holocentromeres influence genome architecture and karyotype evolution.</title>
        <authorList>
            <person name="Hofstatter P.G."/>
            <person name="Thangavel G."/>
            <person name="Lux T."/>
            <person name="Neumann P."/>
            <person name="Vondrak T."/>
            <person name="Novak P."/>
            <person name="Zhang M."/>
            <person name="Costa L."/>
            <person name="Castellani M."/>
            <person name="Scott A."/>
            <person name="Toegelov H."/>
            <person name="Fuchs J."/>
            <person name="Mata-Sucre Y."/>
            <person name="Dias Y."/>
            <person name="Vanzela A.L.L."/>
            <person name="Huettel B."/>
            <person name="Almeida C.C.S."/>
            <person name="Simkova H."/>
            <person name="Souza G."/>
            <person name="Pedrosa-Harand A."/>
            <person name="Macas J."/>
            <person name="Mayer K.F.X."/>
            <person name="Houben A."/>
            <person name="Marques A."/>
        </authorList>
    </citation>
    <scope>NUCLEOTIDE SEQUENCE [LARGE SCALE GENOMIC DNA]</scope>
    <source>
        <strain evidence="6">RhyTen1mFocal</strain>
    </source>
</reference>
<dbReference type="CDD" id="cd03784">
    <property type="entry name" value="GT1_Gtf-like"/>
    <property type="match status" value="1"/>
</dbReference>
<evidence type="ECO:0000256" key="3">
    <source>
        <dbReference type="RuleBase" id="RU003718"/>
    </source>
</evidence>
<accession>A0AAD5ZZK8</accession>
<keyword evidence="7" id="KW-1185">Reference proteome</keyword>
<evidence type="ECO:0000256" key="2">
    <source>
        <dbReference type="ARBA" id="ARBA00022679"/>
    </source>
</evidence>
<dbReference type="PANTHER" id="PTHR48044">
    <property type="entry name" value="GLYCOSYLTRANSFERASE"/>
    <property type="match status" value="1"/>
</dbReference>
<dbReference type="AlphaFoldDB" id="A0AAD5ZZK8"/>
<dbReference type="Gene3D" id="3.40.50.2000">
    <property type="entry name" value="Glycogen Phosphorylase B"/>
    <property type="match status" value="3"/>
</dbReference>
<dbReference type="PANTHER" id="PTHR48044:SF22">
    <property type="entry name" value="GLYCOSYLTRANSFERASE"/>
    <property type="match status" value="1"/>
</dbReference>
<sequence>MPNLGRKMEASKANISIVVVPLPTQGHLNQLLHLSILLSSHALTVYYAAPAIQIHQARSRLEGWPASSISSLHFHELPIPPYASPAPNPDSSLFFPSHLLPMFQAFKHVQPHLANLLRSLSANSRRVVVISDLLVSFAATEAAALPNGEPYTFRCTPPSSGLAWQRQDSPAGALIRSLGLNTPSPKDCMPEEFLAHVAQCQSRPESGLLINTCHLIEGDFLDFFMQQPDLIGKKLFALGPLNPTVITETTGPRHHCLDWLDRQPPGSVLYVSFGTNSSISDDQIEQLAIGLLNSEQRFVWVLREADRGDFIAEGENRLQNKLPAGFMEKIEDKGTIIGDWVPQLEILAHRATGAFMSHCGWNSCMESISMGVPTLAWPMHSDQPWNAVLLCDYLKVGVIVRDWNRRKEILPAAEIEKAIKEVMIYDKGQEIRRRASELGEAARRAAGDGGSSNTELLSFINHITRS</sequence>
<protein>
    <recommendedName>
        <fullName evidence="4">Glycosyltransferase</fullName>
        <ecNumber evidence="4">2.4.1.-</ecNumber>
    </recommendedName>
</protein>
<evidence type="ECO:0000259" key="5">
    <source>
        <dbReference type="Pfam" id="PF26168"/>
    </source>
</evidence>
<dbReference type="GO" id="GO:1901137">
    <property type="term" value="P:carbohydrate derivative biosynthetic process"/>
    <property type="evidence" value="ECO:0007669"/>
    <property type="project" value="UniProtKB-ARBA"/>
</dbReference>
<dbReference type="EMBL" id="JAMRDG010000001">
    <property type="protein sequence ID" value="KAJ3706748.1"/>
    <property type="molecule type" value="Genomic_DNA"/>
</dbReference>
<evidence type="ECO:0000256" key="4">
    <source>
        <dbReference type="RuleBase" id="RU362057"/>
    </source>
</evidence>
<evidence type="ECO:0000313" key="7">
    <source>
        <dbReference type="Proteomes" id="UP001210211"/>
    </source>
</evidence>